<dbReference type="Pfam" id="PF18264">
    <property type="entry name" value="preSET_CXC"/>
    <property type="match status" value="1"/>
</dbReference>
<keyword evidence="6" id="KW-0804">Transcription</keyword>
<dbReference type="PANTHER" id="PTHR45747:SF4">
    <property type="entry name" value="HISTONE-LYSINE N-METHYLTRANSFERASE E(Z)"/>
    <property type="match status" value="1"/>
</dbReference>
<comment type="caution">
    <text evidence="11">The sequence shown here is derived from an EMBL/GenBank/DDBJ whole genome shotgun (WGS) entry which is preliminary data.</text>
</comment>
<dbReference type="InterPro" id="IPR001214">
    <property type="entry name" value="SET_dom"/>
</dbReference>
<feature type="region of interest" description="Disordered" evidence="8">
    <location>
        <begin position="402"/>
        <end position="430"/>
    </location>
</feature>
<protein>
    <recommendedName>
        <fullName evidence="1">[histone H3]-lysine(27) N-trimethyltransferase</fullName>
        <ecNumber evidence="1">2.1.1.356</ecNumber>
    </recommendedName>
</protein>
<organism evidence="11 12">
    <name type="scientific">Pristionchus fissidentatus</name>
    <dbReference type="NCBI Taxonomy" id="1538716"/>
    <lineage>
        <taxon>Eukaryota</taxon>
        <taxon>Metazoa</taxon>
        <taxon>Ecdysozoa</taxon>
        <taxon>Nematoda</taxon>
        <taxon>Chromadorea</taxon>
        <taxon>Rhabditida</taxon>
        <taxon>Rhabditina</taxon>
        <taxon>Diplogasteromorpha</taxon>
        <taxon>Diplogasteroidea</taxon>
        <taxon>Neodiplogasteridae</taxon>
        <taxon>Pristionchus</taxon>
    </lineage>
</organism>
<name>A0AAV5V5Y0_9BILA</name>
<evidence type="ECO:0000313" key="12">
    <source>
        <dbReference type="Proteomes" id="UP001432322"/>
    </source>
</evidence>
<feature type="compositionally biased region" description="Acidic residues" evidence="8">
    <location>
        <begin position="415"/>
        <end position="430"/>
    </location>
</feature>
<dbReference type="SMART" id="SM00317">
    <property type="entry name" value="SET"/>
    <property type="match status" value="1"/>
</dbReference>
<accession>A0AAV5V5Y0</accession>
<comment type="catalytic activity">
    <reaction evidence="7">
        <text>L-lysyl(27)-[histone H3] + 3 S-adenosyl-L-methionine = N(6),N(6),N(6)-trimethyl-L-lysyl(27)-[histone H3] + 3 S-adenosyl-L-homocysteine + 3 H(+)</text>
        <dbReference type="Rhea" id="RHEA:60292"/>
        <dbReference type="Rhea" id="RHEA-COMP:15535"/>
        <dbReference type="Rhea" id="RHEA-COMP:15548"/>
        <dbReference type="ChEBI" id="CHEBI:15378"/>
        <dbReference type="ChEBI" id="CHEBI:29969"/>
        <dbReference type="ChEBI" id="CHEBI:57856"/>
        <dbReference type="ChEBI" id="CHEBI:59789"/>
        <dbReference type="ChEBI" id="CHEBI:61961"/>
        <dbReference type="EC" id="2.1.1.356"/>
    </reaction>
</comment>
<reference evidence="11" key="1">
    <citation type="submission" date="2023-10" db="EMBL/GenBank/DDBJ databases">
        <title>Genome assembly of Pristionchus species.</title>
        <authorList>
            <person name="Yoshida K."/>
            <person name="Sommer R.J."/>
        </authorList>
    </citation>
    <scope>NUCLEOTIDE SEQUENCE</scope>
    <source>
        <strain evidence="11">RS5133</strain>
    </source>
</reference>
<proteinExistence type="predicted"/>
<dbReference type="InterPro" id="IPR046341">
    <property type="entry name" value="SET_dom_sf"/>
</dbReference>
<dbReference type="Proteomes" id="UP001432322">
    <property type="component" value="Unassembled WGS sequence"/>
</dbReference>
<keyword evidence="5" id="KW-0805">Transcription regulation</keyword>
<evidence type="ECO:0000313" key="11">
    <source>
        <dbReference type="EMBL" id="GMT14207.1"/>
    </source>
</evidence>
<evidence type="ECO:0000259" key="9">
    <source>
        <dbReference type="PROSITE" id="PS50280"/>
    </source>
</evidence>
<evidence type="ECO:0000256" key="4">
    <source>
        <dbReference type="ARBA" id="ARBA00022691"/>
    </source>
</evidence>
<keyword evidence="4" id="KW-0949">S-adenosyl-L-methionine</keyword>
<dbReference type="InterPro" id="IPR041355">
    <property type="entry name" value="Pre-SET_CXC"/>
</dbReference>
<evidence type="ECO:0000256" key="3">
    <source>
        <dbReference type="ARBA" id="ARBA00022679"/>
    </source>
</evidence>
<evidence type="ECO:0000256" key="1">
    <source>
        <dbReference type="ARBA" id="ARBA00012186"/>
    </source>
</evidence>
<evidence type="ECO:0000259" key="10">
    <source>
        <dbReference type="PROSITE" id="PS51633"/>
    </source>
</evidence>
<gene>
    <name evidence="11" type="ORF">PFISCL1PPCAC_5504</name>
</gene>
<dbReference type="SUPFAM" id="SSF82199">
    <property type="entry name" value="SET domain"/>
    <property type="match status" value="1"/>
</dbReference>
<dbReference type="CDD" id="cd10519">
    <property type="entry name" value="SET_EZH"/>
    <property type="match status" value="1"/>
</dbReference>
<sequence>DEEEEEEEEYDGKRRKRRKVKCDENGDEILEDDGEFLYVKRKRIYHFKKTDFPPENWLNEHYPHPFWSPKVEKEVIRKLDRGESYCDITADMQVMYWKKGTSEWKECYQVKDYCVHHKLFPVKQEYDDEVDLRESFRQQLYKSWRKKNAKSTIDNKHRLLPCSHSGRCEEQANPPCRCHELKIPCTKLCLCDVRCRNRFPGCRCAPGKCRTRQCQCYFASWECDPDTCKSCGCVRDHPQNRSDLYEKRDDKLCPNVAITIGMPKLIYSSKSEIAGYGAFIGEDVKKGEFVVEYVGEIISVEEAERRGRMYDKLKLSYTFTLNDDEVVDATRAGNIARFINHSNYPNCSARVWVVQGDHRIGIVARRDLKKGEELFFNYGYSQTHKAKFTNKEREGIDVSLLDLPRQRRKRRGEGEGEEEDSDEEEEEEEE</sequence>
<dbReference type="EC" id="2.1.1.356" evidence="1"/>
<dbReference type="AlphaFoldDB" id="A0AAV5V5Y0"/>
<keyword evidence="12" id="KW-1185">Reference proteome</keyword>
<evidence type="ECO:0000256" key="8">
    <source>
        <dbReference type="SAM" id="MobiDB-lite"/>
    </source>
</evidence>
<feature type="domain" description="SET" evidence="9">
    <location>
        <begin position="264"/>
        <end position="379"/>
    </location>
</feature>
<evidence type="ECO:0000256" key="2">
    <source>
        <dbReference type="ARBA" id="ARBA00022603"/>
    </source>
</evidence>
<feature type="non-terminal residue" evidence="11">
    <location>
        <position position="1"/>
    </location>
</feature>
<dbReference type="Gene3D" id="2.170.270.10">
    <property type="entry name" value="SET domain"/>
    <property type="match status" value="1"/>
</dbReference>
<dbReference type="InterPro" id="IPR045318">
    <property type="entry name" value="EZH1/2-like"/>
</dbReference>
<evidence type="ECO:0000256" key="5">
    <source>
        <dbReference type="ARBA" id="ARBA00023015"/>
    </source>
</evidence>
<dbReference type="PANTHER" id="PTHR45747">
    <property type="entry name" value="HISTONE-LYSINE N-METHYLTRANSFERASE E(Z)"/>
    <property type="match status" value="1"/>
</dbReference>
<keyword evidence="2" id="KW-0489">Methyltransferase</keyword>
<dbReference type="EMBL" id="BTSY01000002">
    <property type="protein sequence ID" value="GMT14207.1"/>
    <property type="molecule type" value="Genomic_DNA"/>
</dbReference>
<dbReference type="GO" id="GO:0035098">
    <property type="term" value="C:ESC/E(Z) complex"/>
    <property type="evidence" value="ECO:0007669"/>
    <property type="project" value="TreeGrafter"/>
</dbReference>
<dbReference type="GO" id="GO:0031507">
    <property type="term" value="P:heterochromatin formation"/>
    <property type="evidence" value="ECO:0007669"/>
    <property type="project" value="TreeGrafter"/>
</dbReference>
<dbReference type="GO" id="GO:0003682">
    <property type="term" value="F:chromatin binding"/>
    <property type="evidence" value="ECO:0007669"/>
    <property type="project" value="TreeGrafter"/>
</dbReference>
<dbReference type="PROSITE" id="PS51633">
    <property type="entry name" value="CXC"/>
    <property type="match status" value="1"/>
</dbReference>
<dbReference type="GO" id="GO:0140951">
    <property type="term" value="F:histone H3K27 trimethyltransferase activity"/>
    <property type="evidence" value="ECO:0007669"/>
    <property type="project" value="UniProtKB-EC"/>
</dbReference>
<evidence type="ECO:0000256" key="7">
    <source>
        <dbReference type="ARBA" id="ARBA00048568"/>
    </source>
</evidence>
<evidence type="ECO:0000256" key="6">
    <source>
        <dbReference type="ARBA" id="ARBA00023163"/>
    </source>
</evidence>
<dbReference type="Pfam" id="PF00856">
    <property type="entry name" value="SET"/>
    <property type="match status" value="1"/>
</dbReference>
<feature type="domain" description="CXC" evidence="10">
    <location>
        <begin position="140"/>
        <end position="248"/>
    </location>
</feature>
<keyword evidence="3" id="KW-0808">Transferase</keyword>
<dbReference type="PROSITE" id="PS50280">
    <property type="entry name" value="SET"/>
    <property type="match status" value="1"/>
</dbReference>
<dbReference type="GO" id="GO:0032259">
    <property type="term" value="P:methylation"/>
    <property type="evidence" value="ECO:0007669"/>
    <property type="project" value="UniProtKB-KW"/>
</dbReference>
<dbReference type="InterPro" id="IPR026489">
    <property type="entry name" value="CXC_dom"/>
</dbReference>
<feature type="non-terminal residue" evidence="11">
    <location>
        <position position="430"/>
    </location>
</feature>